<evidence type="ECO:0000313" key="1">
    <source>
        <dbReference type="EMBL" id="BBS33065.1"/>
    </source>
</evidence>
<sequence length="42" mass="4885">MIGKRCDNGHDFALFWDASKKANLQQCMLRVFSVCGFEYVRV</sequence>
<proteinExistence type="predicted"/>
<dbReference type="Proteomes" id="UP000515488">
    <property type="component" value="Chromosome"/>
</dbReference>
<protein>
    <submittedName>
        <fullName evidence="1">Uncharacterized protein</fullName>
    </submittedName>
</protein>
<evidence type="ECO:0000313" key="2">
    <source>
        <dbReference type="Proteomes" id="UP000515488"/>
    </source>
</evidence>
<gene>
    <name evidence="1" type="ORF">WP5S18C02_32710</name>
</gene>
<dbReference type="AlphaFoldDB" id="A0A6S5KAF2"/>
<dbReference type="EMBL" id="AP022126">
    <property type="protein sequence ID" value="BBS33065.1"/>
    <property type="molecule type" value="Genomic_DNA"/>
</dbReference>
<accession>A0A6S5KAF2</accession>
<name>A0A6S5KAF2_ENTCL</name>
<reference evidence="1 2" key="1">
    <citation type="submission" date="2019-12" db="EMBL/GenBank/DDBJ databases">
        <title>complete genome sequences of Enterobacter cloacae str. WP5-S18-CRE-02 isolated from wastewater treatment plant effluent.</title>
        <authorList>
            <person name="Sekizuka T."/>
            <person name="Itokawa K."/>
            <person name="Yatsu K."/>
            <person name="Inamine Y."/>
            <person name="Kuroda M."/>
        </authorList>
    </citation>
    <scope>NUCLEOTIDE SEQUENCE [LARGE SCALE GENOMIC DNA]</scope>
    <source>
        <strain evidence="1 2">WP5-S18-CRE-02</strain>
    </source>
</reference>
<organism evidence="1 2">
    <name type="scientific">Enterobacter cloacae</name>
    <dbReference type="NCBI Taxonomy" id="550"/>
    <lineage>
        <taxon>Bacteria</taxon>
        <taxon>Pseudomonadati</taxon>
        <taxon>Pseudomonadota</taxon>
        <taxon>Gammaproteobacteria</taxon>
        <taxon>Enterobacterales</taxon>
        <taxon>Enterobacteriaceae</taxon>
        <taxon>Enterobacter</taxon>
        <taxon>Enterobacter cloacae complex</taxon>
    </lineage>
</organism>